<feature type="transmembrane region" description="Helical" evidence="12">
    <location>
        <begin position="258"/>
        <end position="281"/>
    </location>
</feature>
<evidence type="ECO:0000256" key="11">
    <source>
        <dbReference type="RuleBase" id="RU000688"/>
    </source>
</evidence>
<dbReference type="GeneID" id="117368573"/>
<evidence type="ECO:0000313" key="15">
    <source>
        <dbReference type="RefSeq" id="XP_033818195.1"/>
    </source>
</evidence>
<comment type="caution">
    <text evidence="12">Lacks conserved residue(s) required for the propagation of feature annotation.</text>
</comment>
<dbReference type="InterPro" id="IPR000725">
    <property type="entry name" value="Olfact_rcpt"/>
</dbReference>
<dbReference type="InterPro" id="IPR050516">
    <property type="entry name" value="Olfactory_GPCR"/>
</dbReference>
<dbReference type="PANTHER" id="PTHR26452">
    <property type="entry name" value="OLFACTORY RECEPTOR"/>
    <property type="match status" value="1"/>
</dbReference>
<evidence type="ECO:0000256" key="3">
    <source>
        <dbReference type="ARBA" id="ARBA00022606"/>
    </source>
</evidence>
<keyword evidence="2 12" id="KW-1003">Cell membrane</keyword>
<evidence type="ECO:0000259" key="13">
    <source>
        <dbReference type="PROSITE" id="PS50262"/>
    </source>
</evidence>
<protein>
    <recommendedName>
        <fullName evidence="12">Olfactory receptor</fullName>
    </recommendedName>
</protein>
<keyword evidence="5 12" id="KW-0552">Olfaction</keyword>
<dbReference type="Gene3D" id="1.20.1070.10">
    <property type="entry name" value="Rhodopsin 7-helix transmembrane proteins"/>
    <property type="match status" value="1"/>
</dbReference>
<dbReference type="CDD" id="cd13954">
    <property type="entry name" value="7tmA_OR"/>
    <property type="match status" value="1"/>
</dbReference>
<keyword evidence="14" id="KW-1185">Reference proteome</keyword>
<evidence type="ECO:0000256" key="10">
    <source>
        <dbReference type="ARBA" id="ARBA00023224"/>
    </source>
</evidence>
<proteinExistence type="inferred from homology"/>
<evidence type="ECO:0000256" key="8">
    <source>
        <dbReference type="ARBA" id="ARBA00023136"/>
    </source>
</evidence>
<dbReference type="GO" id="GO:0004984">
    <property type="term" value="F:olfactory receptor activity"/>
    <property type="evidence" value="ECO:0007669"/>
    <property type="project" value="InterPro"/>
</dbReference>
<keyword evidence="4 11" id="KW-0812">Transmembrane</keyword>
<evidence type="ECO:0000313" key="14">
    <source>
        <dbReference type="Proteomes" id="UP000515159"/>
    </source>
</evidence>
<keyword evidence="8 12" id="KW-0472">Membrane</keyword>
<evidence type="ECO:0000256" key="12">
    <source>
        <dbReference type="RuleBase" id="RU363047"/>
    </source>
</evidence>
<gene>
    <name evidence="15" type="primary">LOC117368573</name>
</gene>
<keyword evidence="9 11" id="KW-0675">Receptor</keyword>
<dbReference type="GO" id="GO:0005886">
    <property type="term" value="C:plasma membrane"/>
    <property type="evidence" value="ECO:0007669"/>
    <property type="project" value="UniProtKB-SubCell"/>
</dbReference>
<dbReference type="Pfam" id="PF13853">
    <property type="entry name" value="7tm_4"/>
    <property type="match status" value="1"/>
</dbReference>
<organism evidence="14 15">
    <name type="scientific">Geotrypetes seraphini</name>
    <name type="common">Gaboon caecilian</name>
    <name type="synonym">Caecilia seraphini</name>
    <dbReference type="NCBI Taxonomy" id="260995"/>
    <lineage>
        <taxon>Eukaryota</taxon>
        <taxon>Metazoa</taxon>
        <taxon>Chordata</taxon>
        <taxon>Craniata</taxon>
        <taxon>Vertebrata</taxon>
        <taxon>Euteleostomi</taxon>
        <taxon>Amphibia</taxon>
        <taxon>Gymnophiona</taxon>
        <taxon>Geotrypetes</taxon>
    </lineage>
</organism>
<feature type="transmembrane region" description="Helical" evidence="12">
    <location>
        <begin position="293"/>
        <end position="315"/>
    </location>
</feature>
<evidence type="ECO:0000256" key="6">
    <source>
        <dbReference type="ARBA" id="ARBA00022989"/>
    </source>
</evidence>
<comment type="subcellular location">
    <subcellularLocation>
        <location evidence="1 12">Cell membrane</location>
        <topology evidence="1 12">Multi-pass membrane protein</topology>
    </subcellularLocation>
</comment>
<dbReference type="RefSeq" id="XP_033818195.1">
    <property type="nucleotide sequence ID" value="XM_033962304.1"/>
</dbReference>
<keyword evidence="6 12" id="KW-1133">Transmembrane helix</keyword>
<keyword evidence="3 12" id="KW-0716">Sensory transduction</keyword>
<dbReference type="PRINTS" id="PR00245">
    <property type="entry name" value="OLFACTORYR"/>
</dbReference>
<dbReference type="GO" id="GO:0004930">
    <property type="term" value="F:G protein-coupled receptor activity"/>
    <property type="evidence" value="ECO:0007669"/>
    <property type="project" value="UniProtKB-KW"/>
</dbReference>
<evidence type="ECO:0000256" key="9">
    <source>
        <dbReference type="ARBA" id="ARBA00023170"/>
    </source>
</evidence>
<dbReference type="PROSITE" id="PS00237">
    <property type="entry name" value="G_PROTEIN_RECEP_F1_1"/>
    <property type="match status" value="1"/>
</dbReference>
<feature type="transmembrane region" description="Helical" evidence="12">
    <location>
        <begin position="194"/>
        <end position="216"/>
    </location>
</feature>
<accession>A0A6P8SGZ8</accession>
<dbReference type="FunFam" id="1.20.1070.10:FF:000001">
    <property type="entry name" value="Olfactory receptor"/>
    <property type="match status" value="1"/>
</dbReference>
<dbReference type="PRINTS" id="PR00237">
    <property type="entry name" value="GPCRRHODOPSN"/>
</dbReference>
<feature type="transmembrane region" description="Helical" evidence="12">
    <location>
        <begin position="82"/>
        <end position="106"/>
    </location>
</feature>
<evidence type="ECO:0000256" key="2">
    <source>
        <dbReference type="ARBA" id="ARBA00022475"/>
    </source>
</evidence>
<evidence type="ECO:0000256" key="7">
    <source>
        <dbReference type="ARBA" id="ARBA00023040"/>
    </source>
</evidence>
<feature type="domain" description="G-protein coupled receptors family 1 profile" evidence="13">
    <location>
        <begin position="96"/>
        <end position="331"/>
    </location>
</feature>
<dbReference type="AlphaFoldDB" id="A0A6P8SGZ8"/>
<dbReference type="OrthoDB" id="6145535at2759"/>
<name>A0A6P8SGZ8_GEOSA</name>
<comment type="similarity">
    <text evidence="11">Belongs to the G-protein coupled receptor 1 family.</text>
</comment>
<keyword evidence="10 11" id="KW-0807">Transducer</keyword>
<dbReference type="InterPro" id="IPR000276">
    <property type="entry name" value="GPCR_Rhodpsn"/>
</dbReference>
<reference evidence="15" key="1">
    <citation type="submission" date="2025-08" db="UniProtKB">
        <authorList>
            <consortium name="RefSeq"/>
        </authorList>
    </citation>
    <scope>IDENTIFICATION</scope>
</reference>
<sequence>MCCAEAVESSLKADKREVKINSRMFKLEDLKLAGQSEEEQMKFPVPLLAPEKSEYKTMLNDSRVTEFLLLGLSKYPELQTELFALFLIIYLMTLLGNILIITAIAVDSRLKTPMYFFLGNLSVLEMCYTTVTVPNILANLLRKTNAISPSACFAQAYLFTMGATTECNILTVMAYDRYVAICIPLRYTLIMGKWVCLSLAAGCWIIGFLNCIVQTFPMTLLPFCGPNSVDRLYCEIQPLLKLSCTDAYLNKILTSASASFFGVCCLLLILVSYIYITIAILRIPSKEAKRKTFSTCASHITVVILYYGALVFMYLRPTSSSTHEADSMSQE</sequence>
<dbReference type="KEGG" id="gsh:117368573"/>
<dbReference type="Proteomes" id="UP000515159">
    <property type="component" value="Chromosome 10"/>
</dbReference>
<dbReference type="InParanoid" id="A0A6P8SGZ8"/>
<dbReference type="PROSITE" id="PS50262">
    <property type="entry name" value="G_PROTEIN_RECEP_F1_2"/>
    <property type="match status" value="1"/>
</dbReference>
<evidence type="ECO:0000256" key="5">
    <source>
        <dbReference type="ARBA" id="ARBA00022725"/>
    </source>
</evidence>
<evidence type="ECO:0000256" key="4">
    <source>
        <dbReference type="ARBA" id="ARBA00022692"/>
    </source>
</evidence>
<evidence type="ECO:0000256" key="1">
    <source>
        <dbReference type="ARBA" id="ARBA00004651"/>
    </source>
</evidence>
<keyword evidence="7 11" id="KW-0297">G-protein coupled receptor</keyword>
<dbReference type="InterPro" id="IPR017452">
    <property type="entry name" value="GPCR_Rhodpsn_7TM"/>
</dbReference>
<dbReference type="SUPFAM" id="SSF81321">
    <property type="entry name" value="Family A G protein-coupled receptor-like"/>
    <property type="match status" value="1"/>
</dbReference>